<name>A0ABZ0Z2D5_9CAUD</name>
<sequence>MSLKVYTGIKFKSKNINEILGQLNSIKEQAVKNVIDYYINNQTQIEKFILSKNFDESYVNKVADCIAEQKVNNDTMNIFVKTFKSSMAKEYVNWSDIYANFIVHIIPYKGKYYGHYVCGDVKENEKLLFQFVDEFHYQNQTGKPDDITTREWNKRAKVWDDVFYEREKEFTGLQFRLIDHNTINFWDIETIFKSFIEKHQLGYSIHFLYETRTKFEGNFQAIDVLNEETEKLRKLKPSLDIRKYDVKHGENGNIVCEYIVISSADMIEKNVEEIVDILGVTTTEEEMYTNKKQIFYEIK</sequence>
<reference evidence="1 2" key="1">
    <citation type="submission" date="2023-11" db="EMBL/GenBank/DDBJ databases">
        <authorList>
            <person name="Cook R."/>
            <person name="Crisci M."/>
            <person name="Pye H."/>
            <person name="Adriaenssens E."/>
            <person name="Santini J."/>
        </authorList>
    </citation>
    <scope>NUCLEOTIDE SEQUENCE [LARGE SCALE GENOMIC DNA]</scope>
    <source>
        <strain evidence="1">Lak_Megaphage_RVC_JS4_GC31</strain>
    </source>
</reference>
<proteinExistence type="predicted"/>
<dbReference type="Proteomes" id="UP001349343">
    <property type="component" value="Segment"/>
</dbReference>
<organism evidence="1 2">
    <name type="scientific">phage Lak_Megaphage_RVC_JS4_GC31</name>
    <dbReference type="NCBI Taxonomy" id="3109228"/>
    <lineage>
        <taxon>Viruses</taxon>
        <taxon>Duplodnaviria</taxon>
        <taxon>Heunggongvirae</taxon>
        <taxon>Uroviricota</taxon>
        <taxon>Caudoviricetes</taxon>
        <taxon>Caudoviricetes code 15 clade</taxon>
    </lineage>
</organism>
<evidence type="ECO:0000313" key="1">
    <source>
        <dbReference type="EMBL" id="WQJ52841.1"/>
    </source>
</evidence>
<accession>A0ABZ0Z2D5</accession>
<keyword evidence="2" id="KW-1185">Reference proteome</keyword>
<dbReference type="EMBL" id="OR769222">
    <property type="protein sequence ID" value="WQJ52841.1"/>
    <property type="molecule type" value="Genomic_DNA"/>
</dbReference>
<protein>
    <submittedName>
        <fullName evidence="1">Uncharacterized protein</fullName>
    </submittedName>
</protein>
<evidence type="ECO:0000313" key="2">
    <source>
        <dbReference type="Proteomes" id="UP001349343"/>
    </source>
</evidence>